<dbReference type="AlphaFoldDB" id="A0A497X5B1"/>
<organism evidence="2 3">
    <name type="scientific">Litoreibacter meonggei</name>
    <dbReference type="NCBI Taxonomy" id="1049199"/>
    <lineage>
        <taxon>Bacteria</taxon>
        <taxon>Pseudomonadati</taxon>
        <taxon>Pseudomonadota</taxon>
        <taxon>Alphaproteobacteria</taxon>
        <taxon>Rhodobacterales</taxon>
        <taxon>Roseobacteraceae</taxon>
        <taxon>Litoreibacter</taxon>
    </lineage>
</organism>
<sequence length="105" mass="11748">MRWKLTAAVSHALVWCLIVAVYWTDWDNGNFLACAHLWLLFPPFMAFFILYRIAIIGLAIATVISALFFRDKLQEFAWPFVHTIILTAGLSAARMIDAAGAGSCL</sequence>
<dbReference type="EMBL" id="RCCE01000001">
    <property type="protein sequence ID" value="RLJ60314.1"/>
    <property type="molecule type" value="Genomic_DNA"/>
</dbReference>
<protein>
    <submittedName>
        <fullName evidence="2">Uncharacterized protein</fullName>
    </submittedName>
</protein>
<feature type="transmembrane region" description="Helical" evidence="1">
    <location>
        <begin position="76"/>
        <end position="96"/>
    </location>
</feature>
<keyword evidence="1" id="KW-0472">Membrane</keyword>
<keyword evidence="3" id="KW-1185">Reference proteome</keyword>
<evidence type="ECO:0000313" key="2">
    <source>
        <dbReference type="EMBL" id="RLJ60314.1"/>
    </source>
</evidence>
<accession>A0A497X5B1</accession>
<comment type="caution">
    <text evidence="2">The sequence shown here is derived from an EMBL/GenBank/DDBJ whole genome shotgun (WGS) entry which is preliminary data.</text>
</comment>
<name>A0A497X5B1_9RHOB</name>
<dbReference type="Proteomes" id="UP000269157">
    <property type="component" value="Unassembled WGS sequence"/>
</dbReference>
<evidence type="ECO:0000313" key="3">
    <source>
        <dbReference type="Proteomes" id="UP000269157"/>
    </source>
</evidence>
<keyword evidence="1" id="KW-0812">Transmembrane</keyword>
<reference evidence="2 3" key="1">
    <citation type="submission" date="2018-10" db="EMBL/GenBank/DDBJ databases">
        <title>Genomic Encyclopedia of Archaeal and Bacterial Type Strains, Phase II (KMG-II): from individual species to whole genera.</title>
        <authorList>
            <person name="Goeker M."/>
        </authorList>
    </citation>
    <scope>NUCLEOTIDE SEQUENCE [LARGE SCALE GENOMIC DNA]</scope>
    <source>
        <strain evidence="2 3">DSM 29466</strain>
    </source>
</reference>
<evidence type="ECO:0000256" key="1">
    <source>
        <dbReference type="SAM" id="Phobius"/>
    </source>
</evidence>
<gene>
    <name evidence="2" type="ORF">BCF46_0512</name>
</gene>
<feature type="transmembrane region" description="Helical" evidence="1">
    <location>
        <begin position="44"/>
        <end position="69"/>
    </location>
</feature>
<keyword evidence="1" id="KW-1133">Transmembrane helix</keyword>
<proteinExistence type="predicted"/>